<dbReference type="OrthoDB" id="9806494at2"/>
<dbReference type="PANTHER" id="PTHR36439">
    <property type="entry name" value="BLL4334 PROTEIN"/>
    <property type="match status" value="1"/>
</dbReference>
<dbReference type="Pfam" id="PF08002">
    <property type="entry name" value="DUF1697"/>
    <property type="match status" value="1"/>
</dbReference>
<reference evidence="1 2" key="1">
    <citation type="journal article" date="2018" name="Sci. Rep.">
        <title>Rhizobium tumorigenes sp. nov., a novel plant tumorigenic bacterium isolated from cane gall tumors on thornless blackberry.</title>
        <authorList>
            <person name="Kuzmanovi N."/>
            <person name="Smalla K."/>
            <person name="Gronow S."/>
            <person name="PuBawska J."/>
        </authorList>
    </citation>
    <scope>NUCLEOTIDE SEQUENCE [LARGE SCALE GENOMIC DNA]</scope>
    <source>
        <strain evidence="1 2">CCBAU 85046</strain>
    </source>
</reference>
<evidence type="ECO:0000313" key="1">
    <source>
        <dbReference type="EMBL" id="PZM10772.1"/>
    </source>
</evidence>
<dbReference type="PIRSF" id="PIRSF008502">
    <property type="entry name" value="UCP008502"/>
    <property type="match status" value="1"/>
</dbReference>
<dbReference type="PANTHER" id="PTHR36439:SF1">
    <property type="entry name" value="DUF1697 DOMAIN-CONTAINING PROTEIN"/>
    <property type="match status" value="1"/>
</dbReference>
<keyword evidence="2" id="KW-1185">Reference proteome</keyword>
<protein>
    <recommendedName>
        <fullName evidence="3">DUF1697 domain-containing protein</fullName>
    </recommendedName>
</protein>
<dbReference type="SUPFAM" id="SSF160379">
    <property type="entry name" value="SP0830-like"/>
    <property type="match status" value="1"/>
</dbReference>
<dbReference type="InterPro" id="IPR012545">
    <property type="entry name" value="DUF1697"/>
</dbReference>
<dbReference type="Gene3D" id="3.30.70.1280">
    <property type="entry name" value="SP0830-like domains"/>
    <property type="match status" value="1"/>
</dbReference>
<dbReference type="Proteomes" id="UP000248925">
    <property type="component" value="Unassembled WGS sequence"/>
</dbReference>
<accession>A0A2W4CBY4</accession>
<organism evidence="1 2">
    <name type="scientific">Rhizobium tubonense</name>
    <dbReference type="NCBI Taxonomy" id="484088"/>
    <lineage>
        <taxon>Bacteria</taxon>
        <taxon>Pseudomonadati</taxon>
        <taxon>Pseudomonadota</taxon>
        <taxon>Alphaproteobacteria</taxon>
        <taxon>Hyphomicrobiales</taxon>
        <taxon>Rhizobiaceae</taxon>
        <taxon>Rhizobium/Agrobacterium group</taxon>
        <taxon>Rhizobium</taxon>
    </lineage>
</organism>
<gene>
    <name evidence="1" type="ORF">CPY51_22305</name>
</gene>
<name>A0A2W4CBY4_9HYPH</name>
<sequence>MAVYVALLHSIVLGAGRRVVMSELRAMAADLGFRNPQTLVATGNLVFEGDNPSIPDIENMLETAFSASFGKSVDIIVREAGAWRRLATNNPFADGIGSDVVVRVMRTPLDPSVLDMLSDRRSGSERIAIVGGDLWVNFGGKPSLSRLLSVLTTKRLGVGTLRNWNTVRGLDQMLGP</sequence>
<evidence type="ECO:0008006" key="3">
    <source>
        <dbReference type="Google" id="ProtNLM"/>
    </source>
</evidence>
<comment type="caution">
    <text evidence="1">The sequence shown here is derived from an EMBL/GenBank/DDBJ whole genome shotgun (WGS) entry which is preliminary data.</text>
</comment>
<evidence type="ECO:0000313" key="2">
    <source>
        <dbReference type="Proteomes" id="UP000248925"/>
    </source>
</evidence>
<proteinExistence type="predicted"/>
<dbReference type="EMBL" id="PCDP01000045">
    <property type="protein sequence ID" value="PZM10772.1"/>
    <property type="molecule type" value="Genomic_DNA"/>
</dbReference>
<dbReference type="AlphaFoldDB" id="A0A2W4CBY4"/>